<reference evidence="2 3" key="1">
    <citation type="journal article" date="2012" name="J. Bacteriol.">
        <title>Genome sequence of an alkane-degrading bacterium, Alcanivorax pacificus type strain W11-5, isolated from deep sea sediment.</title>
        <authorList>
            <person name="Lai Q."/>
            <person name="Shao Z."/>
        </authorList>
    </citation>
    <scope>NUCLEOTIDE SEQUENCE [LARGE SCALE GENOMIC DNA]</scope>
    <source>
        <strain evidence="2 3">W11-5</strain>
    </source>
</reference>
<dbReference type="InterPro" id="IPR029069">
    <property type="entry name" value="HotDog_dom_sf"/>
</dbReference>
<dbReference type="AlphaFoldDB" id="A0A0B4XMU1"/>
<proteinExistence type="predicted"/>
<protein>
    <recommendedName>
        <fullName evidence="1">Thioesterase putative domain-containing protein</fullName>
    </recommendedName>
</protein>
<feature type="domain" description="Thioesterase putative" evidence="1">
    <location>
        <begin position="6"/>
        <end position="145"/>
    </location>
</feature>
<dbReference type="HOGENOM" id="CLU_112070_0_0_6"/>
<dbReference type="STRING" id="391936.S7S_07135"/>
<dbReference type="EMBL" id="CP004387">
    <property type="protein sequence ID" value="AJD47843.1"/>
    <property type="molecule type" value="Genomic_DNA"/>
</dbReference>
<dbReference type="SUPFAM" id="SSF54637">
    <property type="entry name" value="Thioesterase/thiol ester dehydrase-isomerase"/>
    <property type="match status" value="1"/>
</dbReference>
<dbReference type="KEGG" id="apac:S7S_07135"/>
<keyword evidence="3" id="KW-1185">Reference proteome</keyword>
<dbReference type="OrthoDB" id="572024at2"/>
<organism evidence="2 3">
    <name type="scientific">Isoalcanivorax pacificus W11-5</name>
    <dbReference type="NCBI Taxonomy" id="391936"/>
    <lineage>
        <taxon>Bacteria</taxon>
        <taxon>Pseudomonadati</taxon>
        <taxon>Pseudomonadota</taxon>
        <taxon>Gammaproteobacteria</taxon>
        <taxon>Oceanospirillales</taxon>
        <taxon>Alcanivoracaceae</taxon>
        <taxon>Isoalcanivorax</taxon>
    </lineage>
</organism>
<dbReference type="Gene3D" id="3.10.129.10">
    <property type="entry name" value="Hotdog Thioesterase"/>
    <property type="match status" value="1"/>
</dbReference>
<dbReference type="RefSeq" id="WP_008739285.1">
    <property type="nucleotide sequence ID" value="NZ_CP004387.1"/>
</dbReference>
<evidence type="ECO:0000259" key="1">
    <source>
        <dbReference type="Pfam" id="PF09500"/>
    </source>
</evidence>
<evidence type="ECO:0000313" key="2">
    <source>
        <dbReference type="EMBL" id="AJD47843.1"/>
    </source>
</evidence>
<dbReference type="InterPro" id="IPR012660">
    <property type="entry name" value="YiiD_C"/>
</dbReference>
<evidence type="ECO:0000313" key="3">
    <source>
        <dbReference type="Proteomes" id="UP000006764"/>
    </source>
</evidence>
<dbReference type="Pfam" id="PF09500">
    <property type="entry name" value="YiiD_C"/>
    <property type="match status" value="1"/>
</dbReference>
<dbReference type="Proteomes" id="UP000006764">
    <property type="component" value="Chromosome"/>
</dbReference>
<sequence length="156" mass="16632">MTALDALGARILEAIPLARHLQFSLLDYQPGALLLGAPLAPNINDKGTFFAGSQAALLTLGGWALTTLEGEACVERVDVVAAESSLLYVAPLEADAHIRVHAVPDDLAVFARRLQRRGRARLAIAAELMAPGKEVAARFTAYYLARDLSASHESVD</sequence>
<accession>A0A0B4XMU1</accession>
<name>A0A0B4XMU1_9GAMM</name>
<gene>
    <name evidence="2" type="ORF">S7S_07135</name>
</gene>